<dbReference type="Gene3D" id="3.20.20.140">
    <property type="entry name" value="Metal-dependent hydrolases"/>
    <property type="match status" value="1"/>
</dbReference>
<dbReference type="InterPro" id="IPR052018">
    <property type="entry name" value="PHP_domain"/>
</dbReference>
<name>A0ABN2U0N1_9ACTN</name>
<evidence type="ECO:0000313" key="1">
    <source>
        <dbReference type="EMBL" id="GAA2025020.1"/>
    </source>
</evidence>
<sequence length="246" mass="27193">MTKVRAVAHIHSEWSDDASWPLERIAQAFHRRGRSVLLMCEHSRTFTEAKWAEYIEACAKASTPDVLVVPGLEYNDADNVVHIPVWGEVPFLSQTPDIPDVLAHAREADGIAVFAHPWRRNAWRRFDAAWAKDLTAVEIWNRKYDGWSPNREAVAYAKRLGLPPFVALDFHGPRQFFPLAMELTLGGTGPATRAAVEDALRNGDFEALAFSRSALRLASGVGGVALAMAETARGVAARAVRGVLRK</sequence>
<dbReference type="EMBL" id="BAAAQN010000010">
    <property type="protein sequence ID" value="GAA2025020.1"/>
    <property type="molecule type" value="Genomic_DNA"/>
</dbReference>
<dbReference type="CDD" id="cd07432">
    <property type="entry name" value="PHP_HisPPase"/>
    <property type="match status" value="1"/>
</dbReference>
<reference evidence="1 2" key="1">
    <citation type="journal article" date="2019" name="Int. J. Syst. Evol. Microbiol.">
        <title>The Global Catalogue of Microorganisms (GCM) 10K type strain sequencing project: providing services to taxonomists for standard genome sequencing and annotation.</title>
        <authorList>
            <consortium name="The Broad Institute Genomics Platform"/>
            <consortium name="The Broad Institute Genome Sequencing Center for Infectious Disease"/>
            <person name="Wu L."/>
            <person name="Ma J."/>
        </authorList>
    </citation>
    <scope>NUCLEOTIDE SEQUENCE [LARGE SCALE GENOMIC DNA]</scope>
    <source>
        <strain evidence="1 2">JCM 16014</strain>
    </source>
</reference>
<dbReference type="SUPFAM" id="SSF89550">
    <property type="entry name" value="PHP domain-like"/>
    <property type="match status" value="1"/>
</dbReference>
<evidence type="ECO:0008006" key="3">
    <source>
        <dbReference type="Google" id="ProtNLM"/>
    </source>
</evidence>
<dbReference type="RefSeq" id="WP_344665588.1">
    <property type="nucleotide sequence ID" value="NZ_BAAAQN010000010.1"/>
</dbReference>
<organism evidence="1 2">
    <name type="scientific">Catenulispora yoronensis</name>
    <dbReference type="NCBI Taxonomy" id="450799"/>
    <lineage>
        <taxon>Bacteria</taxon>
        <taxon>Bacillati</taxon>
        <taxon>Actinomycetota</taxon>
        <taxon>Actinomycetes</taxon>
        <taxon>Catenulisporales</taxon>
        <taxon>Catenulisporaceae</taxon>
        <taxon>Catenulispora</taxon>
    </lineage>
</organism>
<protein>
    <recommendedName>
        <fullName evidence="3">PHP domain-containing protein</fullName>
    </recommendedName>
</protein>
<keyword evidence="2" id="KW-1185">Reference proteome</keyword>
<comment type="caution">
    <text evidence="1">The sequence shown here is derived from an EMBL/GenBank/DDBJ whole genome shotgun (WGS) entry which is preliminary data.</text>
</comment>
<dbReference type="PANTHER" id="PTHR42924:SF3">
    <property type="entry name" value="POLYMERASE_HISTIDINOL PHOSPHATASE N-TERMINAL DOMAIN-CONTAINING PROTEIN"/>
    <property type="match status" value="1"/>
</dbReference>
<evidence type="ECO:0000313" key="2">
    <source>
        <dbReference type="Proteomes" id="UP001500751"/>
    </source>
</evidence>
<dbReference type="InterPro" id="IPR016195">
    <property type="entry name" value="Pol/histidinol_Pase-like"/>
</dbReference>
<proteinExistence type="predicted"/>
<dbReference type="Proteomes" id="UP001500751">
    <property type="component" value="Unassembled WGS sequence"/>
</dbReference>
<dbReference type="PANTHER" id="PTHR42924">
    <property type="entry name" value="EXONUCLEASE"/>
    <property type="match status" value="1"/>
</dbReference>
<accession>A0ABN2U0N1</accession>
<gene>
    <name evidence="1" type="ORF">GCM10009839_23790</name>
</gene>